<feature type="region of interest" description="Disordered" evidence="1">
    <location>
        <begin position="1"/>
        <end position="23"/>
    </location>
</feature>
<sequence>MGRTAALPSRTTSQQHSAAQTAGHAHIVVTLGANLHQSIEVCKTLATHLGLRRCRSWSWPNKQHSARA</sequence>
<proteinExistence type="predicted"/>
<evidence type="ECO:0000313" key="2">
    <source>
        <dbReference type="EMBL" id="PTB40469.1"/>
    </source>
</evidence>
<dbReference type="AlphaFoldDB" id="A0A2T3Z6M5"/>
<feature type="compositionally biased region" description="Polar residues" evidence="1">
    <location>
        <begin position="9"/>
        <end position="20"/>
    </location>
</feature>
<dbReference type="EMBL" id="KZ679262">
    <property type="protein sequence ID" value="PTB40469.1"/>
    <property type="molecule type" value="Genomic_DNA"/>
</dbReference>
<organism evidence="2 3">
    <name type="scientific">Trichoderma asperellum (strain ATCC 204424 / CBS 433.97 / NBRC 101777)</name>
    <dbReference type="NCBI Taxonomy" id="1042311"/>
    <lineage>
        <taxon>Eukaryota</taxon>
        <taxon>Fungi</taxon>
        <taxon>Dikarya</taxon>
        <taxon>Ascomycota</taxon>
        <taxon>Pezizomycotina</taxon>
        <taxon>Sordariomycetes</taxon>
        <taxon>Hypocreomycetidae</taxon>
        <taxon>Hypocreales</taxon>
        <taxon>Hypocreaceae</taxon>
        <taxon>Trichoderma</taxon>
    </lineage>
</organism>
<reference evidence="2 3" key="1">
    <citation type="submission" date="2016-07" db="EMBL/GenBank/DDBJ databases">
        <title>Multiple horizontal gene transfer events from other fungi enriched the ability of initially mycotrophic Trichoderma (Ascomycota) to feed on dead plant biomass.</title>
        <authorList>
            <consortium name="DOE Joint Genome Institute"/>
            <person name="Aerts A."/>
            <person name="Atanasova L."/>
            <person name="Chenthamara K."/>
            <person name="Zhang J."/>
            <person name="Grujic M."/>
            <person name="Henrissat B."/>
            <person name="Kuo A."/>
            <person name="Salamov A."/>
            <person name="Lipzen A."/>
            <person name="Labutti K."/>
            <person name="Barry K."/>
            <person name="Miao Y."/>
            <person name="Rahimi M.J."/>
            <person name="Shen Q."/>
            <person name="Grigoriev I.V."/>
            <person name="Kubicek C.P."/>
            <person name="Druzhinina I.S."/>
        </authorList>
    </citation>
    <scope>NUCLEOTIDE SEQUENCE [LARGE SCALE GENOMIC DNA]</scope>
    <source>
        <strain evidence="2 3">CBS 433.97</strain>
    </source>
</reference>
<evidence type="ECO:0000313" key="3">
    <source>
        <dbReference type="Proteomes" id="UP000240493"/>
    </source>
</evidence>
<gene>
    <name evidence="2" type="ORF">M441DRAFT_140363</name>
</gene>
<name>A0A2T3Z6M5_TRIA4</name>
<dbReference type="OrthoDB" id="10401852at2759"/>
<accession>A0A2T3Z6M5</accession>
<protein>
    <submittedName>
        <fullName evidence="2">Uncharacterized protein</fullName>
    </submittedName>
</protein>
<evidence type="ECO:0000256" key="1">
    <source>
        <dbReference type="SAM" id="MobiDB-lite"/>
    </source>
</evidence>
<keyword evidence="3" id="KW-1185">Reference proteome</keyword>
<dbReference type="Proteomes" id="UP000240493">
    <property type="component" value="Unassembled WGS sequence"/>
</dbReference>